<evidence type="ECO:0000313" key="2">
    <source>
        <dbReference type="Proteomes" id="UP000045285"/>
    </source>
</evidence>
<accession>A0A090DHQ8</accession>
<protein>
    <submittedName>
        <fullName evidence="1">Uncharacterized protein</fullName>
    </submittedName>
</protein>
<dbReference type="EMBL" id="CCMZ01000010">
    <property type="protein sequence ID" value="CDX15436.1"/>
    <property type="molecule type" value="Genomic_DNA"/>
</dbReference>
<proteinExistence type="predicted"/>
<evidence type="ECO:0000313" key="1">
    <source>
        <dbReference type="EMBL" id="CDX15436.1"/>
    </source>
</evidence>
<reference evidence="2" key="1">
    <citation type="submission" date="2014-08" db="EMBL/GenBank/DDBJ databases">
        <authorList>
            <person name="Moulin L."/>
        </authorList>
    </citation>
    <scope>NUCLEOTIDE SEQUENCE [LARGE SCALE GENOMIC DNA]</scope>
</reference>
<dbReference type="AlphaFoldDB" id="A0A090DHQ8"/>
<gene>
    <name evidence="1" type="ORF">MPL3356_180087</name>
</gene>
<name>A0A090DHQ8_MESPL</name>
<organism evidence="1 2">
    <name type="scientific">Mesorhizobium plurifarium</name>
    <dbReference type="NCBI Taxonomy" id="69974"/>
    <lineage>
        <taxon>Bacteria</taxon>
        <taxon>Pseudomonadati</taxon>
        <taxon>Pseudomonadota</taxon>
        <taxon>Alphaproteobacteria</taxon>
        <taxon>Hyphomicrobiales</taxon>
        <taxon>Phyllobacteriaceae</taxon>
        <taxon>Mesorhizobium</taxon>
    </lineage>
</organism>
<sequence>MTATSALLLERALNKLWMTRRKSMKNLRISWQANLGSCRGEGVPTSATLNMPAKHYW</sequence>
<dbReference type="Proteomes" id="UP000045285">
    <property type="component" value="Unassembled WGS sequence"/>
</dbReference>
<keyword evidence="2" id="KW-1185">Reference proteome</keyword>